<evidence type="ECO:0000313" key="2">
    <source>
        <dbReference type="Proteomes" id="UP000321085"/>
    </source>
</evidence>
<comment type="caution">
    <text evidence="1">The sequence shown here is derived from an EMBL/GenBank/DDBJ whole genome shotgun (WGS) entry which is preliminary data.</text>
</comment>
<protein>
    <submittedName>
        <fullName evidence="1">Uncharacterized protein</fullName>
    </submittedName>
</protein>
<accession>A0A512C2G2</accession>
<organism evidence="1 2">
    <name type="scientific">Microvirga aerophila</name>
    <dbReference type="NCBI Taxonomy" id="670291"/>
    <lineage>
        <taxon>Bacteria</taxon>
        <taxon>Pseudomonadati</taxon>
        <taxon>Pseudomonadota</taxon>
        <taxon>Alphaproteobacteria</taxon>
        <taxon>Hyphomicrobiales</taxon>
        <taxon>Methylobacteriaceae</taxon>
        <taxon>Microvirga</taxon>
    </lineage>
</organism>
<evidence type="ECO:0000313" key="1">
    <source>
        <dbReference type="EMBL" id="GEO18390.1"/>
    </source>
</evidence>
<name>A0A512C2G2_9HYPH</name>
<sequence>MGLAAVETPVATVKAARAGTVATETAARLGVIRPGARQVEATPMPGTRAEAVLAQVTQVQAMRAEVTQVRATKAVGAKAALAQAAQVAGPPEA</sequence>
<dbReference type="EMBL" id="BJYU01000188">
    <property type="protein sequence ID" value="GEO18390.1"/>
    <property type="molecule type" value="Genomic_DNA"/>
</dbReference>
<gene>
    <name evidence="1" type="ORF">MAE02_60860</name>
</gene>
<dbReference type="Proteomes" id="UP000321085">
    <property type="component" value="Unassembled WGS sequence"/>
</dbReference>
<dbReference type="AlphaFoldDB" id="A0A512C2G2"/>
<keyword evidence="2" id="KW-1185">Reference proteome</keyword>
<proteinExistence type="predicted"/>
<reference evidence="1 2" key="1">
    <citation type="submission" date="2019-07" db="EMBL/GenBank/DDBJ databases">
        <title>Whole genome shotgun sequence of Microvirga aerophila NBRC 106136.</title>
        <authorList>
            <person name="Hosoyama A."/>
            <person name="Uohara A."/>
            <person name="Ohji S."/>
            <person name="Ichikawa N."/>
        </authorList>
    </citation>
    <scope>NUCLEOTIDE SEQUENCE [LARGE SCALE GENOMIC DNA]</scope>
    <source>
        <strain evidence="1 2">NBRC 106136</strain>
    </source>
</reference>